<evidence type="ECO:0000313" key="5">
    <source>
        <dbReference type="EnsemblFungi" id="MAPG_05708T0"/>
    </source>
</evidence>
<dbReference type="OrthoDB" id="408631at2759"/>
<organism evidence="5 6">
    <name type="scientific">Magnaporthiopsis poae (strain ATCC 64411 / 73-15)</name>
    <name type="common">Kentucky bluegrass fungus</name>
    <name type="synonym">Magnaporthe poae</name>
    <dbReference type="NCBI Taxonomy" id="644358"/>
    <lineage>
        <taxon>Eukaryota</taxon>
        <taxon>Fungi</taxon>
        <taxon>Dikarya</taxon>
        <taxon>Ascomycota</taxon>
        <taxon>Pezizomycotina</taxon>
        <taxon>Sordariomycetes</taxon>
        <taxon>Sordariomycetidae</taxon>
        <taxon>Magnaporthales</taxon>
        <taxon>Magnaporthaceae</taxon>
        <taxon>Magnaporthiopsis</taxon>
    </lineage>
</organism>
<protein>
    <recommendedName>
        <fullName evidence="3">Alpha/beta hydrolase fold-3 domain-containing protein</fullName>
    </recommendedName>
</protein>
<dbReference type="Pfam" id="PF07859">
    <property type="entry name" value="Abhydrolase_3"/>
    <property type="match status" value="1"/>
</dbReference>
<dbReference type="InterPro" id="IPR013094">
    <property type="entry name" value="AB_hydrolase_3"/>
</dbReference>
<feature type="compositionally biased region" description="Basic and acidic residues" evidence="2">
    <location>
        <begin position="48"/>
        <end position="67"/>
    </location>
</feature>
<proteinExistence type="predicted"/>
<dbReference type="PANTHER" id="PTHR48081">
    <property type="entry name" value="AB HYDROLASE SUPERFAMILY PROTEIN C4A8.06C"/>
    <property type="match status" value="1"/>
</dbReference>
<dbReference type="EMBL" id="ADBL01001367">
    <property type="status" value="NOT_ANNOTATED_CDS"/>
    <property type="molecule type" value="Genomic_DNA"/>
</dbReference>
<dbReference type="EnsemblFungi" id="MAPG_05708T0">
    <property type="protein sequence ID" value="MAPG_05708T0"/>
    <property type="gene ID" value="MAPG_05708"/>
</dbReference>
<evidence type="ECO:0000313" key="4">
    <source>
        <dbReference type="EMBL" id="KLU86696.1"/>
    </source>
</evidence>
<dbReference type="GO" id="GO:0016787">
    <property type="term" value="F:hydrolase activity"/>
    <property type="evidence" value="ECO:0007669"/>
    <property type="project" value="UniProtKB-KW"/>
</dbReference>
<reference evidence="6" key="2">
    <citation type="submission" date="2010-05" db="EMBL/GenBank/DDBJ databases">
        <title>The genome sequence of Magnaporthe poae strain ATCC 64411.</title>
        <authorList>
            <person name="Ma L.-J."/>
            <person name="Dead R."/>
            <person name="Young S."/>
            <person name="Zeng Q."/>
            <person name="Koehrsen M."/>
            <person name="Alvarado L."/>
            <person name="Berlin A."/>
            <person name="Chapman S.B."/>
            <person name="Chen Z."/>
            <person name="Freedman E."/>
            <person name="Gellesch M."/>
            <person name="Goldberg J."/>
            <person name="Griggs A."/>
            <person name="Gujja S."/>
            <person name="Heilman E.R."/>
            <person name="Heiman D."/>
            <person name="Hepburn T."/>
            <person name="Howarth C."/>
            <person name="Jen D."/>
            <person name="Larson L."/>
            <person name="Mehta T."/>
            <person name="Neiman D."/>
            <person name="Pearson M."/>
            <person name="Roberts A."/>
            <person name="Saif S."/>
            <person name="Shea T."/>
            <person name="Shenoy N."/>
            <person name="Sisk P."/>
            <person name="Stolte C."/>
            <person name="Sykes S."/>
            <person name="Walk T."/>
            <person name="White J."/>
            <person name="Yandava C."/>
            <person name="Haas B."/>
            <person name="Nusbaum C."/>
            <person name="Birren B."/>
        </authorList>
    </citation>
    <scope>NUCLEOTIDE SEQUENCE [LARGE SCALE GENOMIC DNA]</scope>
    <source>
        <strain evidence="6">ATCC 64411 / 73-15</strain>
    </source>
</reference>
<dbReference type="SUPFAM" id="SSF53474">
    <property type="entry name" value="alpha/beta-Hydrolases"/>
    <property type="match status" value="1"/>
</dbReference>
<evidence type="ECO:0000256" key="1">
    <source>
        <dbReference type="ARBA" id="ARBA00022801"/>
    </source>
</evidence>
<dbReference type="VEuPathDB" id="FungiDB:MAPG_05708"/>
<reference evidence="5" key="4">
    <citation type="journal article" date="2015" name="G3 (Bethesda)">
        <title>Genome sequences of three phytopathogenic species of the Magnaporthaceae family of fungi.</title>
        <authorList>
            <person name="Okagaki L.H."/>
            <person name="Nunes C.C."/>
            <person name="Sailsbery J."/>
            <person name="Clay B."/>
            <person name="Brown D."/>
            <person name="John T."/>
            <person name="Oh Y."/>
            <person name="Young N."/>
            <person name="Fitzgerald M."/>
            <person name="Haas B.J."/>
            <person name="Zeng Q."/>
            <person name="Young S."/>
            <person name="Adiconis X."/>
            <person name="Fan L."/>
            <person name="Levin J.Z."/>
            <person name="Mitchell T.K."/>
            <person name="Okubara P.A."/>
            <person name="Farman M.L."/>
            <person name="Kohn L.M."/>
            <person name="Birren B."/>
            <person name="Ma L.-J."/>
            <person name="Dean R.A."/>
        </authorList>
    </citation>
    <scope>NUCLEOTIDE SEQUENCE</scope>
    <source>
        <strain evidence="5">ATCC 64411 / 73-15</strain>
    </source>
</reference>
<keyword evidence="1" id="KW-0378">Hydrolase</keyword>
<accession>A0A0C4E042</accession>
<feature type="region of interest" description="Disordered" evidence="2">
    <location>
        <begin position="1"/>
        <end position="76"/>
    </location>
</feature>
<dbReference type="OMA" id="HTFPTAW"/>
<gene>
    <name evidence="4" type="ORF">MAPG_05708</name>
</gene>
<dbReference type="STRING" id="644358.A0A0C4E042"/>
<reference evidence="4" key="3">
    <citation type="submission" date="2011-03" db="EMBL/GenBank/DDBJ databases">
        <title>Annotation of Magnaporthe poae ATCC 64411.</title>
        <authorList>
            <person name="Ma L.-J."/>
            <person name="Dead R."/>
            <person name="Young S.K."/>
            <person name="Zeng Q."/>
            <person name="Gargeya S."/>
            <person name="Fitzgerald M."/>
            <person name="Haas B."/>
            <person name="Abouelleil A."/>
            <person name="Alvarado L."/>
            <person name="Arachchi H.M."/>
            <person name="Berlin A."/>
            <person name="Brown A."/>
            <person name="Chapman S.B."/>
            <person name="Chen Z."/>
            <person name="Dunbar C."/>
            <person name="Freedman E."/>
            <person name="Gearin G."/>
            <person name="Gellesch M."/>
            <person name="Goldberg J."/>
            <person name="Griggs A."/>
            <person name="Gujja S."/>
            <person name="Heiman D."/>
            <person name="Howarth C."/>
            <person name="Larson L."/>
            <person name="Lui A."/>
            <person name="MacDonald P.J.P."/>
            <person name="Mehta T."/>
            <person name="Montmayeur A."/>
            <person name="Murphy C."/>
            <person name="Neiman D."/>
            <person name="Pearson M."/>
            <person name="Priest M."/>
            <person name="Roberts A."/>
            <person name="Saif S."/>
            <person name="Shea T."/>
            <person name="Shenoy N."/>
            <person name="Sisk P."/>
            <person name="Stolte C."/>
            <person name="Sykes S."/>
            <person name="Yandava C."/>
            <person name="Wortman J."/>
            <person name="Nusbaum C."/>
            <person name="Birren B."/>
        </authorList>
    </citation>
    <scope>NUCLEOTIDE SEQUENCE</scope>
    <source>
        <strain evidence="4">ATCC 64411</strain>
    </source>
</reference>
<dbReference type="eggNOG" id="KOG1515">
    <property type="taxonomic scope" value="Eukaryota"/>
</dbReference>
<dbReference type="Gene3D" id="3.40.50.1820">
    <property type="entry name" value="alpha/beta hydrolase"/>
    <property type="match status" value="1"/>
</dbReference>
<dbReference type="EMBL" id="GL876969">
    <property type="protein sequence ID" value="KLU86696.1"/>
    <property type="molecule type" value="Genomic_DNA"/>
</dbReference>
<dbReference type="InterPro" id="IPR050300">
    <property type="entry name" value="GDXG_lipolytic_enzyme"/>
</dbReference>
<evidence type="ECO:0000259" key="3">
    <source>
        <dbReference type="Pfam" id="PF07859"/>
    </source>
</evidence>
<reference evidence="5" key="5">
    <citation type="submission" date="2015-06" db="UniProtKB">
        <authorList>
            <consortium name="EnsemblFungi"/>
        </authorList>
    </citation>
    <scope>IDENTIFICATION</scope>
    <source>
        <strain evidence="5">ATCC 64411</strain>
    </source>
</reference>
<feature type="domain" description="Alpha/beta hydrolase fold-3" evidence="3">
    <location>
        <begin position="185"/>
        <end position="416"/>
    </location>
</feature>
<evidence type="ECO:0000313" key="6">
    <source>
        <dbReference type="Proteomes" id="UP000011715"/>
    </source>
</evidence>
<keyword evidence="6" id="KW-1185">Reference proteome</keyword>
<dbReference type="PANTHER" id="PTHR48081:SF8">
    <property type="entry name" value="ALPHA_BETA HYDROLASE FOLD-3 DOMAIN-CONTAINING PROTEIN-RELATED"/>
    <property type="match status" value="1"/>
</dbReference>
<dbReference type="InterPro" id="IPR029058">
    <property type="entry name" value="AB_hydrolase_fold"/>
</dbReference>
<dbReference type="AlphaFoldDB" id="A0A0C4E042"/>
<evidence type="ECO:0000256" key="2">
    <source>
        <dbReference type="SAM" id="MobiDB-lite"/>
    </source>
</evidence>
<dbReference type="Proteomes" id="UP000011715">
    <property type="component" value="Unassembled WGS sequence"/>
</dbReference>
<reference evidence="4" key="1">
    <citation type="submission" date="2010-05" db="EMBL/GenBank/DDBJ databases">
        <title>The Genome Sequence of Magnaporthe poae strain ATCC 64411.</title>
        <authorList>
            <consortium name="The Broad Institute Genome Sequencing Platform"/>
            <consortium name="Broad Institute Genome Sequencing Center for Infectious Disease"/>
            <person name="Ma L.-J."/>
            <person name="Dead R."/>
            <person name="Young S."/>
            <person name="Zeng Q."/>
            <person name="Koehrsen M."/>
            <person name="Alvarado L."/>
            <person name="Berlin A."/>
            <person name="Chapman S.B."/>
            <person name="Chen Z."/>
            <person name="Freedman E."/>
            <person name="Gellesch M."/>
            <person name="Goldberg J."/>
            <person name="Griggs A."/>
            <person name="Gujja S."/>
            <person name="Heilman E.R."/>
            <person name="Heiman D."/>
            <person name="Hepburn T."/>
            <person name="Howarth C."/>
            <person name="Jen D."/>
            <person name="Larson L."/>
            <person name="Mehta T."/>
            <person name="Neiman D."/>
            <person name="Pearson M."/>
            <person name="Roberts A."/>
            <person name="Saif S."/>
            <person name="Shea T."/>
            <person name="Shenoy N."/>
            <person name="Sisk P."/>
            <person name="Stolte C."/>
            <person name="Sykes S."/>
            <person name="Walk T."/>
            <person name="White J."/>
            <person name="Yandava C."/>
            <person name="Haas B."/>
            <person name="Nusbaum C."/>
            <person name="Birren B."/>
        </authorList>
    </citation>
    <scope>NUCLEOTIDE SEQUENCE</scope>
    <source>
        <strain evidence="4">ATCC 64411</strain>
    </source>
</reference>
<name>A0A0C4E042_MAGP6</name>
<sequence length="463" mass="50605">MTVSALRSRGDPSAPWAARSLAPLRSPTSNAVVAGQAGDKNPRAKSLSRREFKARQRRGDEEREREGSSNPDAATTVDAAAVTSPAGGAAMDFSHFGFPSREWESFVAQNPAAIIVPPIPSSIEEMKRQGNAVRIERGRAHIAEEGLADKFTTADYTIPTRDGSAVTMRAYRPTGAPENQPLPALVWFHGGGFLFGSLDGETYVCGLLCHRLQCAVLHICYRHTPEFTHPTAHNDVHDGFDFICTHAADLAVDRSRLIVGGISSGGQLAASVTYREVLAGRGGATAGANGVQRQQSPRIRGQVLSIPWLCHRDAYPYHLFRDRGRASTMQCLWAPVTPKPRADLFTDLLRVEDVHDRLSNLAQASEDELTGTVRTALVSAGMDVKRDEGLMYALKLKSLGVQTKVHVFPGLPHAFYMFPDLPSRARYHEAVVECARWAFGDEPGQKQWYVEPPPREFADDGAI</sequence>